<protein>
    <submittedName>
        <fullName evidence="1">Uncharacterized protein</fullName>
    </submittedName>
</protein>
<proteinExistence type="predicted"/>
<evidence type="ECO:0000313" key="2">
    <source>
        <dbReference type="Proteomes" id="UP001321760"/>
    </source>
</evidence>
<reference evidence="1" key="1">
    <citation type="journal article" date="2023" name="Mol. Phylogenet. Evol.">
        <title>Genome-scale phylogeny and comparative genomics of the fungal order Sordariales.</title>
        <authorList>
            <person name="Hensen N."/>
            <person name="Bonometti L."/>
            <person name="Westerberg I."/>
            <person name="Brannstrom I.O."/>
            <person name="Guillou S."/>
            <person name="Cros-Aarteil S."/>
            <person name="Calhoun S."/>
            <person name="Haridas S."/>
            <person name="Kuo A."/>
            <person name="Mondo S."/>
            <person name="Pangilinan J."/>
            <person name="Riley R."/>
            <person name="LaButti K."/>
            <person name="Andreopoulos B."/>
            <person name="Lipzen A."/>
            <person name="Chen C."/>
            <person name="Yan M."/>
            <person name="Daum C."/>
            <person name="Ng V."/>
            <person name="Clum A."/>
            <person name="Steindorff A."/>
            <person name="Ohm R.A."/>
            <person name="Martin F."/>
            <person name="Silar P."/>
            <person name="Natvig D.O."/>
            <person name="Lalanne C."/>
            <person name="Gautier V."/>
            <person name="Ament-Velasquez S.L."/>
            <person name="Kruys A."/>
            <person name="Hutchinson M.I."/>
            <person name="Powell A.J."/>
            <person name="Barry K."/>
            <person name="Miller A.N."/>
            <person name="Grigoriev I.V."/>
            <person name="Debuchy R."/>
            <person name="Gladieux P."/>
            <person name="Hiltunen Thoren M."/>
            <person name="Johannesson H."/>
        </authorList>
    </citation>
    <scope>NUCLEOTIDE SEQUENCE</scope>
    <source>
        <strain evidence="1">PSN243</strain>
    </source>
</reference>
<name>A0AAV9G5K1_9PEZI</name>
<evidence type="ECO:0000313" key="1">
    <source>
        <dbReference type="EMBL" id="KAK4444064.1"/>
    </source>
</evidence>
<keyword evidence="2" id="KW-1185">Reference proteome</keyword>
<dbReference type="Proteomes" id="UP001321760">
    <property type="component" value="Unassembled WGS sequence"/>
</dbReference>
<dbReference type="EMBL" id="MU865982">
    <property type="protein sequence ID" value="KAK4444064.1"/>
    <property type="molecule type" value="Genomic_DNA"/>
</dbReference>
<gene>
    <name evidence="1" type="ORF">QBC34DRAFT_195366</name>
</gene>
<comment type="caution">
    <text evidence="1">The sequence shown here is derived from an EMBL/GenBank/DDBJ whole genome shotgun (WGS) entry which is preliminary data.</text>
</comment>
<organism evidence="1 2">
    <name type="scientific">Podospora aff. communis PSN243</name>
    <dbReference type="NCBI Taxonomy" id="3040156"/>
    <lineage>
        <taxon>Eukaryota</taxon>
        <taxon>Fungi</taxon>
        <taxon>Dikarya</taxon>
        <taxon>Ascomycota</taxon>
        <taxon>Pezizomycotina</taxon>
        <taxon>Sordariomycetes</taxon>
        <taxon>Sordariomycetidae</taxon>
        <taxon>Sordariales</taxon>
        <taxon>Podosporaceae</taxon>
        <taxon>Podospora</taxon>
    </lineage>
</organism>
<dbReference type="AlphaFoldDB" id="A0AAV9G5K1"/>
<sequence length="207" mass="23165">MAQSRDYDTLAYLSSVKTSLENNDPIASDKLLRTNDHPLLNTPLVIEDQTTQRRTTYLVAPVSVYRVACFSSEVRMDLEEEGVEKGGPELDARLPFPRERSLPGPYPSTWDLEHYGLSPRSRRPKTYWIPHADACEWICADMVTCPDGHPRAHGSSARPPSPIGLGHPIEIFPRLRLLAGLHESPHSGSRLSTGLYPACGHRRVDRC</sequence>
<accession>A0AAV9G5K1</accession>
<reference evidence="1" key="2">
    <citation type="submission" date="2023-05" db="EMBL/GenBank/DDBJ databases">
        <authorList>
            <consortium name="Lawrence Berkeley National Laboratory"/>
            <person name="Steindorff A."/>
            <person name="Hensen N."/>
            <person name="Bonometti L."/>
            <person name="Westerberg I."/>
            <person name="Brannstrom I.O."/>
            <person name="Guillou S."/>
            <person name="Cros-Aarteil S."/>
            <person name="Calhoun S."/>
            <person name="Haridas S."/>
            <person name="Kuo A."/>
            <person name="Mondo S."/>
            <person name="Pangilinan J."/>
            <person name="Riley R."/>
            <person name="Labutti K."/>
            <person name="Andreopoulos B."/>
            <person name="Lipzen A."/>
            <person name="Chen C."/>
            <person name="Yanf M."/>
            <person name="Daum C."/>
            <person name="Ng V."/>
            <person name="Clum A."/>
            <person name="Ohm R."/>
            <person name="Martin F."/>
            <person name="Silar P."/>
            <person name="Natvig D."/>
            <person name="Lalanne C."/>
            <person name="Gautier V."/>
            <person name="Ament-Velasquez S.L."/>
            <person name="Kruys A."/>
            <person name="Hutchinson M.I."/>
            <person name="Powell A.J."/>
            <person name="Barry K."/>
            <person name="Miller A.N."/>
            <person name="Grigoriev I.V."/>
            <person name="Debuchy R."/>
            <person name="Gladieux P."/>
            <person name="Thoren M.H."/>
            <person name="Johannesson H."/>
        </authorList>
    </citation>
    <scope>NUCLEOTIDE SEQUENCE</scope>
    <source>
        <strain evidence="1">PSN243</strain>
    </source>
</reference>